<evidence type="ECO:0000313" key="3">
    <source>
        <dbReference type="EMBL" id="GJE97130.1"/>
    </source>
</evidence>
<evidence type="ECO:0000256" key="2">
    <source>
        <dbReference type="SAM" id="Phobius"/>
    </source>
</evidence>
<feature type="region of interest" description="Disordered" evidence="1">
    <location>
        <begin position="17"/>
        <end position="44"/>
    </location>
</feature>
<dbReference type="InterPro" id="IPR036259">
    <property type="entry name" value="MFS_trans_sf"/>
</dbReference>
<evidence type="ECO:0000256" key="1">
    <source>
        <dbReference type="SAM" id="MobiDB-lite"/>
    </source>
</evidence>
<dbReference type="PANTHER" id="PTHR11360:SF287">
    <property type="entry name" value="MFS MONOCARBOXYLATE TRANSPORTER"/>
    <property type="match status" value="1"/>
</dbReference>
<feature type="transmembrane region" description="Helical" evidence="2">
    <location>
        <begin position="160"/>
        <end position="184"/>
    </location>
</feature>
<feature type="transmembrane region" description="Helical" evidence="2">
    <location>
        <begin position="61"/>
        <end position="79"/>
    </location>
</feature>
<feature type="transmembrane region" description="Helical" evidence="2">
    <location>
        <begin position="273"/>
        <end position="293"/>
    </location>
</feature>
<feature type="transmembrane region" description="Helical" evidence="2">
    <location>
        <begin position="444"/>
        <end position="468"/>
    </location>
</feature>
<dbReference type="EMBL" id="BPQB01000068">
    <property type="protein sequence ID" value="GJE97130.1"/>
    <property type="molecule type" value="Genomic_DNA"/>
</dbReference>
<comment type="caution">
    <text evidence="3">The sequence shown here is derived from an EMBL/GenBank/DDBJ whole genome shotgun (WGS) entry which is preliminary data.</text>
</comment>
<feature type="transmembrane region" description="Helical" evidence="2">
    <location>
        <begin position="136"/>
        <end position="154"/>
    </location>
</feature>
<keyword evidence="2" id="KW-0472">Membrane</keyword>
<name>A0A9P3GKW0_9APHY</name>
<keyword evidence="2" id="KW-1133">Transmembrane helix</keyword>
<feature type="transmembrane region" description="Helical" evidence="2">
    <location>
        <begin position="337"/>
        <end position="357"/>
    </location>
</feature>
<feature type="transmembrane region" description="Helical" evidence="2">
    <location>
        <begin position="231"/>
        <end position="252"/>
    </location>
</feature>
<protein>
    <submittedName>
        <fullName evidence="3">MFS general substrate transporter</fullName>
    </submittedName>
</protein>
<dbReference type="PANTHER" id="PTHR11360">
    <property type="entry name" value="MONOCARBOXYLATE TRANSPORTER"/>
    <property type="match status" value="1"/>
</dbReference>
<keyword evidence="4" id="KW-1185">Reference proteome</keyword>
<feature type="transmembrane region" description="Helical" evidence="2">
    <location>
        <begin position="363"/>
        <end position="382"/>
    </location>
</feature>
<dbReference type="SUPFAM" id="SSF103473">
    <property type="entry name" value="MFS general substrate transporter"/>
    <property type="match status" value="1"/>
</dbReference>
<reference evidence="3 4" key="1">
    <citation type="submission" date="2021-08" db="EMBL/GenBank/DDBJ databases">
        <title>Draft Genome Sequence of Phanerochaete sordida strain YK-624.</title>
        <authorList>
            <person name="Mori T."/>
            <person name="Dohra H."/>
            <person name="Suzuki T."/>
            <person name="Kawagishi H."/>
            <person name="Hirai H."/>
        </authorList>
    </citation>
    <scope>NUCLEOTIDE SEQUENCE [LARGE SCALE GENOMIC DNA]</scope>
    <source>
        <strain evidence="3 4">YK-624</strain>
    </source>
</reference>
<gene>
    <name evidence="3" type="ORF">PsYK624_133410</name>
</gene>
<dbReference type="AlphaFoldDB" id="A0A9P3GKW0"/>
<dbReference type="OrthoDB" id="2213137at2759"/>
<feature type="transmembrane region" description="Helical" evidence="2">
    <location>
        <begin position="104"/>
        <end position="124"/>
    </location>
</feature>
<feature type="transmembrane region" description="Helical" evidence="2">
    <location>
        <begin position="196"/>
        <end position="219"/>
    </location>
</feature>
<feature type="transmembrane region" description="Helical" evidence="2">
    <location>
        <begin position="299"/>
        <end position="325"/>
    </location>
</feature>
<sequence length="475" mass="50069">MVVPGTAKFAEATGACVGESRSSAEDGGLSPAWDSSEKSFSTPSVLTDETASASPAREPSAWITAIACCALSFIIWGFPNSSGVFLAAYQRSPRYSSQTDAETLLPMIGPLCTGVLHCSGLFIHPSIRHRPRLRQAFIWAGALICSASLLGASFTSNAALLVAFKGAIFGLGASLVYYPALSCLSDCFVQRQNVPINAIIVIASNAGGVLFPIILPAIMSRFSIMVAARTYAIALAAVLLLSVPFIKSRPGIRHAHRRTGKAGSPMNIQSRRFWFFVAMNTLQSLGHFVPLAWLPRVAILLGLSTAQASLPLALANTTSVVAGFAMGRARERCNTKAHAVLTPLFTSAVTLVLWGVASSSYGGVLAFGIAYGATAGCWAGLWKGLVEPIADGNPEVAEMMVDLAMFIRGVGCIVSTPIVIYLQHARVATAQARGTGFAVDEGRFSSVIIYTGTCFAAAAALAVLDWALDRRSTRK</sequence>
<keyword evidence="2" id="KW-0812">Transmembrane</keyword>
<dbReference type="Proteomes" id="UP000703269">
    <property type="component" value="Unassembled WGS sequence"/>
</dbReference>
<dbReference type="InterPro" id="IPR050327">
    <property type="entry name" value="Proton-linked_MCT"/>
</dbReference>
<dbReference type="Gene3D" id="1.20.1250.20">
    <property type="entry name" value="MFS general substrate transporter like domains"/>
    <property type="match status" value="1"/>
</dbReference>
<accession>A0A9P3GKW0</accession>
<feature type="transmembrane region" description="Helical" evidence="2">
    <location>
        <begin position="403"/>
        <end position="424"/>
    </location>
</feature>
<evidence type="ECO:0000313" key="4">
    <source>
        <dbReference type="Proteomes" id="UP000703269"/>
    </source>
</evidence>
<proteinExistence type="predicted"/>
<organism evidence="3 4">
    <name type="scientific">Phanerochaete sordida</name>
    <dbReference type="NCBI Taxonomy" id="48140"/>
    <lineage>
        <taxon>Eukaryota</taxon>
        <taxon>Fungi</taxon>
        <taxon>Dikarya</taxon>
        <taxon>Basidiomycota</taxon>
        <taxon>Agaricomycotina</taxon>
        <taxon>Agaricomycetes</taxon>
        <taxon>Polyporales</taxon>
        <taxon>Phanerochaetaceae</taxon>
        <taxon>Phanerochaete</taxon>
    </lineage>
</organism>